<dbReference type="Proteomes" id="UP001605990">
    <property type="component" value="Unassembled WGS sequence"/>
</dbReference>
<gene>
    <name evidence="1" type="ORF">ACGU38_20035</name>
</gene>
<reference evidence="1 2" key="1">
    <citation type="submission" date="2024-10" db="EMBL/GenBank/DDBJ databases">
        <title>Draft genome assembly of a novel steroid transforming actinomycete isolated from African clawed frog Xenopus laevis.</title>
        <authorList>
            <person name="Bragin E."/>
            <person name="Kollerov V."/>
            <person name="Donova M.V."/>
        </authorList>
    </citation>
    <scope>NUCLEOTIDE SEQUENCE [LARGE SCALE GENOMIC DNA]</scope>
    <source>
        <strain evidence="1 2">MTOC-St3</strain>
    </source>
</reference>
<name>A0ABW7E453_STRRO</name>
<sequence>MLRLTWVQPEDLIGHELRQARLDGRNASAVAARWRAAGGREAPPRAGASTAPASPYLRLLARDLLDELADLPSPMAETEPTDLGRIRALCPHWPSPGP</sequence>
<comment type="caution">
    <text evidence="1">The sequence shown here is derived from an EMBL/GenBank/DDBJ whole genome shotgun (WGS) entry which is preliminary data.</text>
</comment>
<keyword evidence="2" id="KW-1185">Reference proteome</keyword>
<evidence type="ECO:0000313" key="2">
    <source>
        <dbReference type="Proteomes" id="UP001605990"/>
    </source>
</evidence>
<feature type="non-terminal residue" evidence="1">
    <location>
        <position position="98"/>
    </location>
</feature>
<proteinExistence type="predicted"/>
<protein>
    <submittedName>
        <fullName evidence="1">ADP-ribosylglycohydrolase family protein</fullName>
    </submittedName>
</protein>
<accession>A0ABW7E453</accession>
<dbReference type="EMBL" id="JBIENY010000277">
    <property type="protein sequence ID" value="MFG6297644.1"/>
    <property type="molecule type" value="Genomic_DNA"/>
</dbReference>
<organism evidence="1 2">
    <name type="scientific">Streptomyces rochei</name>
    <name type="common">Streptomyces parvullus</name>
    <dbReference type="NCBI Taxonomy" id="1928"/>
    <lineage>
        <taxon>Bacteria</taxon>
        <taxon>Bacillati</taxon>
        <taxon>Actinomycetota</taxon>
        <taxon>Actinomycetes</taxon>
        <taxon>Kitasatosporales</taxon>
        <taxon>Streptomycetaceae</taxon>
        <taxon>Streptomyces</taxon>
        <taxon>Streptomyces rochei group</taxon>
    </lineage>
</organism>
<evidence type="ECO:0000313" key="1">
    <source>
        <dbReference type="EMBL" id="MFG6297644.1"/>
    </source>
</evidence>